<comment type="caution">
    <text evidence="2">The sequence shown here is derived from an EMBL/GenBank/DDBJ whole genome shotgun (WGS) entry which is preliminary data.</text>
</comment>
<evidence type="ECO:0000313" key="3">
    <source>
        <dbReference type="Proteomes" id="UP000740413"/>
    </source>
</evidence>
<evidence type="ECO:0000313" key="2">
    <source>
        <dbReference type="EMBL" id="MBT2160847.1"/>
    </source>
</evidence>
<dbReference type="RefSeq" id="WP_214611049.1">
    <property type="nucleotide sequence ID" value="NZ_JACATN010000002.1"/>
</dbReference>
<evidence type="ECO:0000259" key="1">
    <source>
        <dbReference type="Pfam" id="PF24880"/>
    </source>
</evidence>
<proteinExistence type="predicted"/>
<sequence length="159" mass="18233">MLKKRNILHGMGIFDFRDPSKRKKKSDTVTIECNAKEIFLNNTLISFPTNYTVLKNLFGEASRIEPIKQTKNNVYLWDDLGIYCSTPDPEKMLMLLLVEDNRYGLGHQPLKNFTGDVIIDGKPMQETIQSVDTDRPYMIRSIIKEKKQVAIALGWNPGV</sequence>
<feature type="domain" description="DUF7738" evidence="1">
    <location>
        <begin position="30"/>
        <end position="130"/>
    </location>
</feature>
<dbReference type="Pfam" id="PF24880">
    <property type="entry name" value="DUF7738"/>
    <property type="match status" value="1"/>
</dbReference>
<gene>
    <name evidence="2" type="ORF">HW347_06195</name>
</gene>
<reference evidence="3" key="1">
    <citation type="submission" date="2023-07" db="EMBL/GenBank/DDBJ databases">
        <title>Zobellia barbeyronii sp. nov., a new marine flavobacterium, isolated from green and red algae.</title>
        <authorList>
            <person name="Nedashkovskaya O.I."/>
            <person name="Otstavnykh N."/>
            <person name="Zhukova N."/>
            <person name="Guzev K."/>
            <person name="Chausova V."/>
            <person name="Tekutyeva L."/>
            <person name="Mikhailov V."/>
            <person name="Isaeva M."/>
        </authorList>
    </citation>
    <scope>NUCLEOTIDE SEQUENCE [LARGE SCALE GENOMIC DNA]</scope>
    <source>
        <strain evidence="3">KMM 6746</strain>
    </source>
</reference>
<dbReference type="Proteomes" id="UP000740413">
    <property type="component" value="Unassembled WGS sequence"/>
</dbReference>
<protein>
    <recommendedName>
        <fullName evidence="1">DUF7738 domain-containing protein</fullName>
    </recommendedName>
</protein>
<organism evidence="2 3">
    <name type="scientific">Zobellia barbeyronii</name>
    <dbReference type="NCBI Taxonomy" id="2748009"/>
    <lineage>
        <taxon>Bacteria</taxon>
        <taxon>Pseudomonadati</taxon>
        <taxon>Bacteroidota</taxon>
        <taxon>Flavobacteriia</taxon>
        <taxon>Flavobacteriales</taxon>
        <taxon>Flavobacteriaceae</taxon>
        <taxon>Zobellia</taxon>
    </lineage>
</organism>
<keyword evidence="3" id="KW-1185">Reference proteome</keyword>
<name>A0ABS5WBS3_9FLAO</name>
<accession>A0ABS5WBS3</accession>
<dbReference type="EMBL" id="JACATN010000002">
    <property type="protein sequence ID" value="MBT2160847.1"/>
    <property type="molecule type" value="Genomic_DNA"/>
</dbReference>
<dbReference type="InterPro" id="IPR056640">
    <property type="entry name" value="DUF7738"/>
</dbReference>